<sequence length="18" mass="2177">MIGKIRFFIDIKHMSLNL</sequence>
<dbReference type="AlphaFoldDB" id="A0A0K2U1Y3"/>
<organism evidence="1">
    <name type="scientific">Lepeophtheirus salmonis</name>
    <name type="common">Salmon louse</name>
    <name type="synonym">Caligus salmonis</name>
    <dbReference type="NCBI Taxonomy" id="72036"/>
    <lineage>
        <taxon>Eukaryota</taxon>
        <taxon>Metazoa</taxon>
        <taxon>Ecdysozoa</taxon>
        <taxon>Arthropoda</taxon>
        <taxon>Crustacea</taxon>
        <taxon>Multicrustacea</taxon>
        <taxon>Hexanauplia</taxon>
        <taxon>Copepoda</taxon>
        <taxon>Siphonostomatoida</taxon>
        <taxon>Caligidae</taxon>
        <taxon>Lepeophtheirus</taxon>
    </lineage>
</organism>
<accession>A0A0K2U1Y3</accession>
<protein>
    <submittedName>
        <fullName evidence="1">Uncharacterized protein</fullName>
    </submittedName>
</protein>
<proteinExistence type="predicted"/>
<reference evidence="1" key="1">
    <citation type="submission" date="2014-05" db="EMBL/GenBank/DDBJ databases">
        <authorList>
            <person name="Chronopoulou M."/>
        </authorList>
    </citation>
    <scope>NUCLEOTIDE SEQUENCE</scope>
    <source>
        <tissue evidence="1">Whole organism</tissue>
    </source>
</reference>
<dbReference type="EMBL" id="HACA01014867">
    <property type="protein sequence ID" value="CDW32228.1"/>
    <property type="molecule type" value="Transcribed_RNA"/>
</dbReference>
<name>A0A0K2U1Y3_LEPSM</name>
<evidence type="ECO:0000313" key="1">
    <source>
        <dbReference type="EMBL" id="CDW32228.1"/>
    </source>
</evidence>